<keyword evidence="1" id="KW-0812">Transmembrane</keyword>
<evidence type="ECO:0000313" key="2">
    <source>
        <dbReference type="EMBL" id="THD28995.1"/>
    </source>
</evidence>
<keyword evidence="3" id="KW-1185">Reference proteome</keyword>
<name>A0A4E0RLW8_FASHE</name>
<evidence type="ECO:0000256" key="1">
    <source>
        <dbReference type="SAM" id="Phobius"/>
    </source>
</evidence>
<reference evidence="2" key="1">
    <citation type="submission" date="2019-03" db="EMBL/GenBank/DDBJ databases">
        <title>Improved annotation for the trematode Fasciola hepatica.</title>
        <authorList>
            <person name="Choi Y.-J."/>
            <person name="Martin J."/>
            <person name="Mitreva M."/>
        </authorList>
    </citation>
    <scope>NUCLEOTIDE SEQUENCE [LARGE SCALE GENOMIC DNA]</scope>
</reference>
<protein>
    <submittedName>
        <fullName evidence="2">Uncharacterized protein</fullName>
    </submittedName>
</protein>
<dbReference type="AlphaFoldDB" id="A0A4E0RLW8"/>
<evidence type="ECO:0000313" key="3">
    <source>
        <dbReference type="Proteomes" id="UP000230066"/>
    </source>
</evidence>
<gene>
    <name evidence="2" type="ORF">D915_000175</name>
</gene>
<accession>A0A4E0RLW8</accession>
<feature type="transmembrane region" description="Helical" evidence="1">
    <location>
        <begin position="114"/>
        <end position="137"/>
    </location>
</feature>
<sequence>MNDTLSVEAIAQTRDVFEHFVFDPNNTQLIFRQHEPLLFQAILQCLDLRDLVNPQLNKKLTTSQVEQVAGMNATEVGEYLNWCDWAQVAWFPKAFHVTYDQSWQKRTAALFSTYIFPITSVLNLASLILTLFGISNVLKMSCFPETTDLFHRNNDLIHIPATWPILITYCWISITSVLTIDLKGLIFAHLPASLNPNNYDFGCRIFTYLRSVLRYAPTWLLSVMLADRAIGEFRYSRRPLPHSTPTPLLTVDDSDALVRNSSNGVENTVTATPAMPFPNDDESTVPQNSRTWCTCSPLKHFLCVYRSPIWCVGFDVISPFNFIPSERRQTSNTFGNRHIKQRSDSSAAPTRSEWFEIATGRVGGYLLVGTTVSGLCLINTHSIWLYDVDPTWKTCMLTAGNSVILGEVYPYFTQVVQSFLPHAVQICGLILLLVVFRRISSLHPHAYALASNEPSSSNGPSLKPANRRGFVQPTQVAIVLSVVGLVCEMPDHFLWLQSILQDNSFTSLGSYSVINNGTTNPGHNHNGTYSSSVNTGIVNEDSNGASGGGGSLGVGVSVGAAVNMGGATQLDTCRLLHITNELVIRLRNSCLLEMKMLDMKSTILTSVILQAWVHLRWISTFPILWLTSPQFRDSWSRMFDRFCQHIRLSNHVHVRVSNPECFHSQSARNEAADDAFSGEPSALDRQCSVAMCCCMCATDFRELIATNPSALE</sequence>
<proteinExistence type="predicted"/>
<keyword evidence="1" id="KW-0472">Membrane</keyword>
<organism evidence="2 3">
    <name type="scientific">Fasciola hepatica</name>
    <name type="common">Liver fluke</name>
    <dbReference type="NCBI Taxonomy" id="6192"/>
    <lineage>
        <taxon>Eukaryota</taxon>
        <taxon>Metazoa</taxon>
        <taxon>Spiralia</taxon>
        <taxon>Lophotrochozoa</taxon>
        <taxon>Platyhelminthes</taxon>
        <taxon>Trematoda</taxon>
        <taxon>Digenea</taxon>
        <taxon>Plagiorchiida</taxon>
        <taxon>Echinostomata</taxon>
        <taxon>Echinostomatoidea</taxon>
        <taxon>Fasciolidae</taxon>
        <taxon>Fasciola</taxon>
    </lineage>
</organism>
<dbReference type="EMBL" id="JXXN02000026">
    <property type="protein sequence ID" value="THD28995.1"/>
    <property type="molecule type" value="Genomic_DNA"/>
</dbReference>
<dbReference type="Proteomes" id="UP000230066">
    <property type="component" value="Unassembled WGS sequence"/>
</dbReference>
<comment type="caution">
    <text evidence="2">The sequence shown here is derived from an EMBL/GenBank/DDBJ whole genome shotgun (WGS) entry which is preliminary data.</text>
</comment>
<feature type="transmembrane region" description="Helical" evidence="1">
    <location>
        <begin position="157"/>
        <end position="180"/>
    </location>
</feature>
<dbReference type="Gene3D" id="1.20.1070.10">
    <property type="entry name" value="Rhodopsin 7-helix transmembrane proteins"/>
    <property type="match status" value="1"/>
</dbReference>
<keyword evidence="1" id="KW-1133">Transmembrane helix</keyword>